<accession>A0ABY3RD43</accession>
<sequence>MQWWRGRGMGLQLRIVFCTEVVTMMSVVSDRPADLATFLHPFKHFPQSLAVQRKTRIVALGSSSTAGTNGIVAFPARLEQGLRKANFGCIIDVLNRGLGGQEAAEELSRFECDVIAEQPSLVVWQVGTNAAYRESYSLDEVEAALRVGLGWLARLPVDVIVMDLQYTFAIVEVPNRLARALDMQRRIERVTSAAGVNLFRRWELMKSWCDTGQIPLSAMDDGHDDRLHMSERATACVSDALARAIMSPSVPQV</sequence>
<keyword evidence="1" id="KW-0378">Hydrolase</keyword>
<dbReference type="CDD" id="cd00229">
    <property type="entry name" value="SGNH_hydrolase"/>
    <property type="match status" value="1"/>
</dbReference>
<organism evidence="1 2">
    <name type="scientific">Bradyrhizobium ontarionense</name>
    <dbReference type="NCBI Taxonomy" id="2898149"/>
    <lineage>
        <taxon>Bacteria</taxon>
        <taxon>Pseudomonadati</taxon>
        <taxon>Pseudomonadota</taxon>
        <taxon>Alphaproteobacteria</taxon>
        <taxon>Hyphomicrobiales</taxon>
        <taxon>Nitrobacteraceae</taxon>
        <taxon>Bradyrhizobium</taxon>
    </lineage>
</organism>
<name>A0ABY3RD43_9BRAD</name>
<dbReference type="EMBL" id="CP088156">
    <property type="protein sequence ID" value="UFZ05335.1"/>
    <property type="molecule type" value="Genomic_DNA"/>
</dbReference>
<evidence type="ECO:0000313" key="1">
    <source>
        <dbReference type="EMBL" id="UFZ05335.1"/>
    </source>
</evidence>
<dbReference type="Pfam" id="PF25182">
    <property type="entry name" value="NonGDSL"/>
    <property type="match status" value="1"/>
</dbReference>
<evidence type="ECO:0000313" key="2">
    <source>
        <dbReference type="Proteomes" id="UP001431010"/>
    </source>
</evidence>
<dbReference type="Gene3D" id="3.40.50.1110">
    <property type="entry name" value="SGNH hydrolase"/>
    <property type="match status" value="1"/>
</dbReference>
<dbReference type="RefSeq" id="WP_231323316.1">
    <property type="nucleotide sequence ID" value="NZ_CP088156.1"/>
</dbReference>
<dbReference type="Proteomes" id="UP001431010">
    <property type="component" value="Chromosome"/>
</dbReference>
<reference evidence="1" key="1">
    <citation type="journal article" date="2024" name="Antonie Van Leeuwenhoek">
        <title>Bradyrhizobium ontarionense sp. nov., a novel bacterial symbiont isolated from Aeschynomene indica (Indian jointvetch), harbours photosynthesis, nitrogen fixation and nitrous oxide (N2O) reductase genes.</title>
        <authorList>
            <person name="Bromfield E.S.P."/>
            <person name="Cloutier S."/>
        </authorList>
    </citation>
    <scope>NUCLEOTIDE SEQUENCE</scope>
    <source>
        <strain evidence="1">A19</strain>
    </source>
</reference>
<keyword evidence="2" id="KW-1185">Reference proteome</keyword>
<dbReference type="SUPFAM" id="SSF52266">
    <property type="entry name" value="SGNH hydrolase"/>
    <property type="match status" value="1"/>
</dbReference>
<proteinExistence type="predicted"/>
<dbReference type="InterPro" id="IPR057572">
    <property type="entry name" value="NonGDSL"/>
</dbReference>
<dbReference type="GO" id="GO:0016787">
    <property type="term" value="F:hydrolase activity"/>
    <property type="evidence" value="ECO:0007669"/>
    <property type="project" value="UniProtKB-KW"/>
</dbReference>
<dbReference type="InterPro" id="IPR036514">
    <property type="entry name" value="SGNH_hydro_sf"/>
</dbReference>
<gene>
    <name evidence="1" type="ORF">LQG66_03160</name>
</gene>
<protein>
    <submittedName>
        <fullName evidence="1">SGNH/GDSL hydrolase family protein</fullName>
    </submittedName>
</protein>